<proteinExistence type="inferred from homology"/>
<keyword evidence="3" id="KW-0507">mRNA processing</keyword>
<sequence>MDEAVLPVEAVSPGVLAEYVYRAEAKLPPADAQEYMWRVRREAAALPDVTTAPVSFQPSTTSAFDALRLPDLPPCPTGCGLSDAHEMQVLAEFADARQYLVHVEASHTVPRSMVVPKLGDEDGWRKVFAVTPPTVGMLLQMDQIMTRRLLHTMLHWLEDSDDTHPPRLSRLRGAWVYALLARLDKPLLADMDACVREIFRWCWHARDVLASTGDDVDTLNVVLCVCGFFGQGEGA</sequence>
<dbReference type="InterPro" id="IPR017364">
    <property type="entry name" value="GEMIN2"/>
</dbReference>
<comment type="caution">
    <text evidence="7">The sequence shown here is derived from an EMBL/GenBank/DDBJ whole genome shotgun (WGS) entry which is preliminary data.</text>
</comment>
<keyword evidence="2" id="KW-0963">Cytoplasm</keyword>
<comment type="subcellular location">
    <subcellularLocation>
        <location evidence="1">Cytoplasm</location>
    </subcellularLocation>
</comment>
<accession>A0A1V9Z2V6</accession>
<dbReference type="GO" id="GO:0032797">
    <property type="term" value="C:SMN complex"/>
    <property type="evidence" value="ECO:0007669"/>
    <property type="project" value="TreeGrafter"/>
</dbReference>
<dbReference type="Pfam" id="PF04938">
    <property type="entry name" value="SIP1"/>
    <property type="match status" value="1"/>
</dbReference>
<dbReference type="GO" id="GO:0000245">
    <property type="term" value="P:spliceosomal complex assembly"/>
    <property type="evidence" value="ECO:0007669"/>
    <property type="project" value="InterPro"/>
</dbReference>
<dbReference type="GO" id="GO:0000387">
    <property type="term" value="P:spliceosomal snRNP assembly"/>
    <property type="evidence" value="ECO:0007669"/>
    <property type="project" value="InterPro"/>
</dbReference>
<dbReference type="PANTHER" id="PTHR12794:SF0">
    <property type="entry name" value="GEM-ASSOCIATED PROTEIN 2"/>
    <property type="match status" value="1"/>
</dbReference>
<keyword evidence="4" id="KW-0508">mRNA splicing</keyword>
<name>A0A1V9Z2V6_ACHHY</name>
<evidence type="ECO:0000256" key="4">
    <source>
        <dbReference type="ARBA" id="ARBA00023187"/>
    </source>
</evidence>
<dbReference type="InterPro" id="IPR035426">
    <property type="entry name" value="Gemin2/Brr1"/>
</dbReference>
<dbReference type="AlphaFoldDB" id="A0A1V9Z2V6"/>
<reference evidence="7 8" key="1">
    <citation type="journal article" date="2014" name="Genome Biol. Evol.">
        <title>The secreted proteins of Achlya hypogyna and Thraustotheca clavata identify the ancestral oomycete secretome and reveal gene acquisitions by horizontal gene transfer.</title>
        <authorList>
            <person name="Misner I."/>
            <person name="Blouin N."/>
            <person name="Leonard G."/>
            <person name="Richards T.A."/>
            <person name="Lane C.E."/>
        </authorList>
    </citation>
    <scope>NUCLEOTIDE SEQUENCE [LARGE SCALE GENOMIC DNA]</scope>
    <source>
        <strain evidence="7 8">ATCC 48635</strain>
    </source>
</reference>
<evidence type="ECO:0000256" key="6">
    <source>
        <dbReference type="ARBA" id="ARBA00047179"/>
    </source>
</evidence>
<evidence type="ECO:0000256" key="1">
    <source>
        <dbReference type="ARBA" id="ARBA00004496"/>
    </source>
</evidence>
<evidence type="ECO:0000313" key="8">
    <source>
        <dbReference type="Proteomes" id="UP000243579"/>
    </source>
</evidence>
<dbReference type="PIRSF" id="PIRSF038038">
    <property type="entry name" value="SMN_Gemin2"/>
    <property type="match status" value="1"/>
</dbReference>
<dbReference type="Gene3D" id="1.20.58.1070">
    <property type="match status" value="1"/>
</dbReference>
<dbReference type="EMBL" id="JNBR01000464">
    <property type="protein sequence ID" value="OQR92355.1"/>
    <property type="molecule type" value="Genomic_DNA"/>
</dbReference>
<gene>
    <name evidence="7" type="ORF">ACHHYP_03787</name>
</gene>
<evidence type="ECO:0000313" key="7">
    <source>
        <dbReference type="EMBL" id="OQR92355.1"/>
    </source>
</evidence>
<dbReference type="STRING" id="1202772.A0A1V9Z2V6"/>
<evidence type="ECO:0000256" key="5">
    <source>
        <dbReference type="ARBA" id="ARBA00025758"/>
    </source>
</evidence>
<keyword evidence="8" id="KW-1185">Reference proteome</keyword>
<dbReference type="Proteomes" id="UP000243579">
    <property type="component" value="Unassembled WGS sequence"/>
</dbReference>
<evidence type="ECO:0000256" key="2">
    <source>
        <dbReference type="ARBA" id="ARBA00022490"/>
    </source>
</evidence>
<protein>
    <recommendedName>
        <fullName evidence="6">Gem-associated protein 2</fullName>
    </recommendedName>
</protein>
<evidence type="ECO:0000256" key="3">
    <source>
        <dbReference type="ARBA" id="ARBA00022664"/>
    </source>
</evidence>
<comment type="similarity">
    <text evidence="5">Belongs to the gemin-2 family.</text>
</comment>
<dbReference type="GO" id="GO:0005681">
    <property type="term" value="C:spliceosomal complex"/>
    <property type="evidence" value="ECO:0007669"/>
    <property type="project" value="InterPro"/>
</dbReference>
<dbReference type="PANTHER" id="PTHR12794">
    <property type="entry name" value="GEMIN2"/>
    <property type="match status" value="1"/>
</dbReference>
<dbReference type="OrthoDB" id="428895at2759"/>
<organism evidence="7 8">
    <name type="scientific">Achlya hypogyna</name>
    <name type="common">Oomycete</name>
    <name type="synonym">Protoachlya hypogyna</name>
    <dbReference type="NCBI Taxonomy" id="1202772"/>
    <lineage>
        <taxon>Eukaryota</taxon>
        <taxon>Sar</taxon>
        <taxon>Stramenopiles</taxon>
        <taxon>Oomycota</taxon>
        <taxon>Saprolegniomycetes</taxon>
        <taxon>Saprolegniales</taxon>
        <taxon>Achlyaceae</taxon>
        <taxon>Achlya</taxon>
    </lineage>
</organism>